<dbReference type="AlphaFoldDB" id="A0A2N6PJZ9"/>
<dbReference type="Proteomes" id="UP000235703">
    <property type="component" value="Unassembled WGS sequence"/>
</dbReference>
<keyword evidence="3" id="KW-1133">Transmembrane helix</keyword>
<evidence type="ECO:0000256" key="4">
    <source>
        <dbReference type="ARBA" id="ARBA00023136"/>
    </source>
</evidence>
<gene>
    <name evidence="5" type="ORF">CJ198_00145</name>
</gene>
<keyword evidence="6" id="KW-1185">Reference proteome</keyword>
<accession>A0A2N6PJZ9</accession>
<name>A0A2N6PJZ9_9MICO</name>
<sequence>MSLVRLIARPMLASAYIANGVSRIKHPQAATDSITPVVNAVKKQVDIPIDAELAARATGVAQVAAGSLLAIGKFPRFSATVLVGTYLIDVIGEQLLTPKEERSQVSLLTKTSMIGGALIAAVDTAGKPGLAWRVQHAAEDLRKNVEKTSAKAMDAVNLG</sequence>
<comment type="caution">
    <text evidence="5">The sequence shown here is derived from an EMBL/GenBank/DDBJ whole genome shotgun (WGS) entry which is preliminary data.</text>
</comment>
<evidence type="ECO:0000313" key="6">
    <source>
        <dbReference type="Proteomes" id="UP000235703"/>
    </source>
</evidence>
<dbReference type="Pfam" id="PF07681">
    <property type="entry name" value="DoxX"/>
    <property type="match status" value="1"/>
</dbReference>
<protein>
    <recommendedName>
        <fullName evidence="7">DoxX family membrane protein</fullName>
    </recommendedName>
</protein>
<evidence type="ECO:0000256" key="3">
    <source>
        <dbReference type="ARBA" id="ARBA00022989"/>
    </source>
</evidence>
<evidence type="ECO:0008006" key="7">
    <source>
        <dbReference type="Google" id="ProtNLM"/>
    </source>
</evidence>
<evidence type="ECO:0000256" key="2">
    <source>
        <dbReference type="ARBA" id="ARBA00022692"/>
    </source>
</evidence>
<dbReference type="EMBL" id="PNFZ01000001">
    <property type="protein sequence ID" value="PMB99003.1"/>
    <property type="molecule type" value="Genomic_DNA"/>
</dbReference>
<evidence type="ECO:0000313" key="5">
    <source>
        <dbReference type="EMBL" id="PMB99003.1"/>
    </source>
</evidence>
<reference evidence="5 6" key="1">
    <citation type="submission" date="2017-09" db="EMBL/GenBank/DDBJ databases">
        <title>Bacterial strain isolated from the female urinary microbiota.</title>
        <authorList>
            <person name="Thomas-White K."/>
            <person name="Kumar N."/>
            <person name="Forster S."/>
            <person name="Putonti C."/>
            <person name="Lawley T."/>
            <person name="Wolfe A.J."/>
        </authorList>
    </citation>
    <scope>NUCLEOTIDE SEQUENCE [LARGE SCALE GENOMIC DNA]</scope>
    <source>
        <strain evidence="5 6">UMB0680</strain>
    </source>
</reference>
<proteinExistence type="predicted"/>
<comment type="subcellular location">
    <subcellularLocation>
        <location evidence="1">Membrane</location>
        <topology evidence="1">Multi-pass membrane protein</topology>
    </subcellularLocation>
</comment>
<organism evidence="5 6">
    <name type="scientific">Brevibacterium luteolum</name>
    <dbReference type="NCBI Taxonomy" id="199591"/>
    <lineage>
        <taxon>Bacteria</taxon>
        <taxon>Bacillati</taxon>
        <taxon>Actinomycetota</taxon>
        <taxon>Actinomycetes</taxon>
        <taxon>Micrococcales</taxon>
        <taxon>Brevibacteriaceae</taxon>
        <taxon>Brevibacterium</taxon>
    </lineage>
</organism>
<keyword evidence="4" id="KW-0472">Membrane</keyword>
<dbReference type="InterPro" id="IPR032808">
    <property type="entry name" value="DoxX"/>
</dbReference>
<keyword evidence="2" id="KW-0812">Transmembrane</keyword>
<dbReference type="GO" id="GO:0016020">
    <property type="term" value="C:membrane"/>
    <property type="evidence" value="ECO:0007669"/>
    <property type="project" value="UniProtKB-SubCell"/>
</dbReference>
<evidence type="ECO:0000256" key="1">
    <source>
        <dbReference type="ARBA" id="ARBA00004141"/>
    </source>
</evidence>
<dbReference type="OrthoDB" id="329282at2"/>